<protein>
    <recommendedName>
        <fullName evidence="8">Membrane-associated proteins in eicosanoid and glutathione metabolism</fullName>
    </recommendedName>
</protein>
<evidence type="ECO:0000256" key="4">
    <source>
        <dbReference type="ARBA" id="ARBA00023136"/>
    </source>
</evidence>
<dbReference type="InterPro" id="IPR001129">
    <property type="entry name" value="Membr-assoc_MAPEG"/>
</dbReference>
<dbReference type="Pfam" id="PF01124">
    <property type="entry name" value="MAPEG"/>
    <property type="match status" value="1"/>
</dbReference>
<feature type="transmembrane region" description="Helical" evidence="5">
    <location>
        <begin position="142"/>
        <end position="161"/>
    </location>
</feature>
<dbReference type="OrthoDB" id="2122304at2759"/>
<dbReference type="SUPFAM" id="SSF161084">
    <property type="entry name" value="MAPEG domain-like"/>
    <property type="match status" value="1"/>
</dbReference>
<keyword evidence="3 5" id="KW-1133">Transmembrane helix</keyword>
<evidence type="ECO:0000256" key="1">
    <source>
        <dbReference type="ARBA" id="ARBA00004370"/>
    </source>
</evidence>
<dbReference type="AlphaFoldDB" id="A0A317XM73"/>
<evidence type="ECO:0008006" key="8">
    <source>
        <dbReference type="Google" id="ProtNLM"/>
    </source>
</evidence>
<name>A0A317XM73_9BASI</name>
<feature type="transmembrane region" description="Helical" evidence="5">
    <location>
        <begin position="111"/>
        <end position="130"/>
    </location>
</feature>
<evidence type="ECO:0000256" key="5">
    <source>
        <dbReference type="SAM" id="Phobius"/>
    </source>
</evidence>
<sequence>MVPSSFPSFEQLTSNLTWAALPAAFLLAAWPHWYTIYLAETNKVQGGWANTNPRAWVAQLNAKAATGKRLSALERTILRGQSCQANSFENVPTFVAATIFANYTKLDNSTINKFIITYLGSRFVFTLLYLKTDSYAKSFLRTAVFQVGILAMWYVWIAGSFKLLK</sequence>
<keyword evidence="7" id="KW-1185">Reference proteome</keyword>
<dbReference type="InterPro" id="IPR023352">
    <property type="entry name" value="MAPEG-like_dom_sf"/>
</dbReference>
<dbReference type="PANTHER" id="PTHR35371:SF1">
    <property type="entry name" value="BLR7753 PROTEIN"/>
    <property type="match status" value="1"/>
</dbReference>
<dbReference type="EMBL" id="KZ819196">
    <property type="protein sequence ID" value="PWY99171.1"/>
    <property type="molecule type" value="Genomic_DNA"/>
</dbReference>
<dbReference type="Proteomes" id="UP000246740">
    <property type="component" value="Unassembled WGS sequence"/>
</dbReference>
<evidence type="ECO:0000256" key="3">
    <source>
        <dbReference type="ARBA" id="ARBA00022989"/>
    </source>
</evidence>
<dbReference type="GO" id="GO:0016020">
    <property type="term" value="C:membrane"/>
    <property type="evidence" value="ECO:0007669"/>
    <property type="project" value="UniProtKB-SubCell"/>
</dbReference>
<proteinExistence type="predicted"/>
<evidence type="ECO:0000313" key="7">
    <source>
        <dbReference type="Proteomes" id="UP000246740"/>
    </source>
</evidence>
<organism evidence="6 7">
    <name type="scientific">Testicularia cyperi</name>
    <dbReference type="NCBI Taxonomy" id="1882483"/>
    <lineage>
        <taxon>Eukaryota</taxon>
        <taxon>Fungi</taxon>
        <taxon>Dikarya</taxon>
        <taxon>Basidiomycota</taxon>
        <taxon>Ustilaginomycotina</taxon>
        <taxon>Ustilaginomycetes</taxon>
        <taxon>Ustilaginales</taxon>
        <taxon>Anthracoideaceae</taxon>
        <taxon>Testicularia</taxon>
    </lineage>
</organism>
<feature type="transmembrane region" description="Helical" evidence="5">
    <location>
        <begin position="12"/>
        <end position="33"/>
    </location>
</feature>
<dbReference type="PANTHER" id="PTHR35371">
    <property type="entry name" value="INNER MEMBRANE PROTEIN"/>
    <property type="match status" value="1"/>
</dbReference>
<keyword evidence="4 5" id="KW-0472">Membrane</keyword>
<keyword evidence="2 5" id="KW-0812">Transmembrane</keyword>
<reference evidence="6 7" key="1">
    <citation type="journal article" date="2018" name="Mol. Biol. Evol.">
        <title>Broad Genomic Sampling Reveals a Smut Pathogenic Ancestry of the Fungal Clade Ustilaginomycotina.</title>
        <authorList>
            <person name="Kijpornyongpan T."/>
            <person name="Mondo S.J."/>
            <person name="Barry K."/>
            <person name="Sandor L."/>
            <person name="Lee J."/>
            <person name="Lipzen A."/>
            <person name="Pangilinan J."/>
            <person name="LaButti K."/>
            <person name="Hainaut M."/>
            <person name="Henrissat B."/>
            <person name="Grigoriev I.V."/>
            <person name="Spatafora J.W."/>
            <person name="Aime M.C."/>
        </authorList>
    </citation>
    <scope>NUCLEOTIDE SEQUENCE [LARGE SCALE GENOMIC DNA]</scope>
    <source>
        <strain evidence="6 7">MCA 3645</strain>
    </source>
</reference>
<evidence type="ECO:0000313" key="6">
    <source>
        <dbReference type="EMBL" id="PWY99171.1"/>
    </source>
</evidence>
<dbReference type="InParanoid" id="A0A317XM73"/>
<dbReference type="Gene3D" id="1.20.120.550">
    <property type="entry name" value="Membrane associated eicosanoid/glutathione metabolism-like domain"/>
    <property type="match status" value="1"/>
</dbReference>
<comment type="subcellular location">
    <subcellularLocation>
        <location evidence="1">Membrane</location>
    </subcellularLocation>
</comment>
<gene>
    <name evidence="6" type="ORF">BCV70DRAFT_163258</name>
</gene>
<accession>A0A317XM73</accession>
<evidence type="ECO:0000256" key="2">
    <source>
        <dbReference type="ARBA" id="ARBA00022692"/>
    </source>
</evidence>